<keyword evidence="8 10" id="KW-0675">Receptor</keyword>
<keyword evidence="3 10" id="KW-0716">Sensory transduction</keyword>
<comment type="similarity">
    <text evidence="10">Belongs to the insect chemoreceptor superfamily. Heteromeric odorant receptor channel (TC 1.A.69) family.</text>
</comment>
<dbReference type="GO" id="GO:0007165">
    <property type="term" value="P:signal transduction"/>
    <property type="evidence" value="ECO:0007669"/>
    <property type="project" value="UniProtKB-KW"/>
</dbReference>
<comment type="caution">
    <text evidence="10">Lacks conserved residue(s) required for the propagation of feature annotation.</text>
</comment>
<keyword evidence="5 10" id="KW-0552">Olfaction</keyword>
<evidence type="ECO:0000256" key="3">
    <source>
        <dbReference type="ARBA" id="ARBA00022606"/>
    </source>
</evidence>
<evidence type="ECO:0000256" key="7">
    <source>
        <dbReference type="ARBA" id="ARBA00023136"/>
    </source>
</evidence>
<gene>
    <name evidence="11" type="primary">OR56</name>
</gene>
<evidence type="ECO:0000256" key="4">
    <source>
        <dbReference type="ARBA" id="ARBA00022692"/>
    </source>
</evidence>
<keyword evidence="4 10" id="KW-0812">Transmembrane</keyword>
<feature type="transmembrane region" description="Helical" evidence="10">
    <location>
        <begin position="71"/>
        <end position="88"/>
    </location>
</feature>
<dbReference type="OrthoDB" id="7604726at2759"/>
<feature type="transmembrane region" description="Helical" evidence="10">
    <location>
        <begin position="181"/>
        <end position="202"/>
    </location>
</feature>
<evidence type="ECO:0000256" key="5">
    <source>
        <dbReference type="ARBA" id="ARBA00022725"/>
    </source>
</evidence>
<evidence type="ECO:0000256" key="2">
    <source>
        <dbReference type="ARBA" id="ARBA00022475"/>
    </source>
</evidence>
<keyword evidence="9 10" id="KW-0807">Transducer</keyword>
<keyword evidence="2" id="KW-1003">Cell membrane</keyword>
<dbReference type="AlphaFoldDB" id="A0A7T3KAU8"/>
<name>A0A7T3KAU8_HELAM</name>
<dbReference type="PANTHER" id="PTHR21137:SF35">
    <property type="entry name" value="ODORANT RECEPTOR 19A-RELATED"/>
    <property type="match status" value="1"/>
</dbReference>
<organism evidence="11">
    <name type="scientific">Helicoverpa armigera</name>
    <name type="common">Cotton bollworm</name>
    <name type="synonym">Heliothis armigera</name>
    <dbReference type="NCBI Taxonomy" id="29058"/>
    <lineage>
        <taxon>Eukaryota</taxon>
        <taxon>Metazoa</taxon>
        <taxon>Ecdysozoa</taxon>
        <taxon>Arthropoda</taxon>
        <taxon>Hexapoda</taxon>
        <taxon>Insecta</taxon>
        <taxon>Pterygota</taxon>
        <taxon>Neoptera</taxon>
        <taxon>Endopterygota</taxon>
        <taxon>Lepidoptera</taxon>
        <taxon>Glossata</taxon>
        <taxon>Ditrysia</taxon>
        <taxon>Noctuoidea</taxon>
        <taxon>Noctuidae</taxon>
        <taxon>Heliothinae</taxon>
        <taxon>Helicoverpa</taxon>
    </lineage>
</organism>
<dbReference type="Pfam" id="PF02949">
    <property type="entry name" value="7tm_6"/>
    <property type="match status" value="1"/>
</dbReference>
<evidence type="ECO:0000256" key="9">
    <source>
        <dbReference type="ARBA" id="ARBA00023224"/>
    </source>
</evidence>
<keyword evidence="6 10" id="KW-1133">Transmembrane helix</keyword>
<dbReference type="GO" id="GO:0005549">
    <property type="term" value="F:odorant binding"/>
    <property type="evidence" value="ECO:0007669"/>
    <property type="project" value="InterPro"/>
</dbReference>
<evidence type="ECO:0000256" key="1">
    <source>
        <dbReference type="ARBA" id="ARBA00004651"/>
    </source>
</evidence>
<dbReference type="GO" id="GO:0004984">
    <property type="term" value="F:olfactory receptor activity"/>
    <property type="evidence" value="ECO:0007669"/>
    <property type="project" value="InterPro"/>
</dbReference>
<keyword evidence="7 10" id="KW-0472">Membrane</keyword>
<reference evidence="11" key="1">
    <citation type="journal article" date="2021" name="Mol. Biol.">
        <title>Odorant Receptors for Detecting Flowering Plant Cues Are Functionally Conserved across Moths and Butterflies.</title>
        <authorList>
            <person name="Guo M."/>
            <person name="Du L."/>
            <person name="Chen Q."/>
            <person name="Feng Y."/>
            <person name="Zhang J."/>
            <person name="Zhang X."/>
            <person name="Tian K."/>
            <person name="Cao S."/>
            <person name="Huang T."/>
            <person name="Jacquin-Joly E."/>
            <person name="Wang G."/>
            <person name="Liu Y."/>
        </authorList>
    </citation>
    <scope>NUCLEOTIDE SEQUENCE</scope>
    <source>
        <tissue evidence="11">Antenna</tissue>
    </source>
</reference>
<comment type="subcellular location">
    <subcellularLocation>
        <location evidence="1 10">Cell membrane</location>
        <topology evidence="1 10">Multi-pass membrane protein</topology>
    </subcellularLocation>
</comment>
<dbReference type="EMBL" id="MT479034">
    <property type="protein sequence ID" value="QPX50365.1"/>
    <property type="molecule type" value="mRNA"/>
</dbReference>
<evidence type="ECO:0000256" key="6">
    <source>
        <dbReference type="ARBA" id="ARBA00022989"/>
    </source>
</evidence>
<dbReference type="GO" id="GO:0005886">
    <property type="term" value="C:plasma membrane"/>
    <property type="evidence" value="ECO:0007669"/>
    <property type="project" value="UniProtKB-SubCell"/>
</dbReference>
<dbReference type="InterPro" id="IPR004117">
    <property type="entry name" value="7tm6_olfct_rcpt"/>
</dbReference>
<evidence type="ECO:0000256" key="8">
    <source>
        <dbReference type="ARBA" id="ARBA00023170"/>
    </source>
</evidence>
<evidence type="ECO:0000313" key="11">
    <source>
        <dbReference type="EMBL" id="QPX50365.1"/>
    </source>
</evidence>
<dbReference type="PANTHER" id="PTHR21137">
    <property type="entry name" value="ODORANT RECEPTOR"/>
    <property type="match status" value="1"/>
</dbReference>
<accession>A0A7T3KAU8</accession>
<evidence type="ECO:0000256" key="10">
    <source>
        <dbReference type="RuleBase" id="RU351113"/>
    </source>
</evidence>
<proteinExistence type="evidence at transcript level"/>
<sequence length="392" mass="45963">MEVNYDKIFKVNIKAMTLNQCHPDIPRNKKWFFRFFITHGIFSLVFLIIMYNIIFHDLANNDFSKTCQDGTLSVVYIVITFQYTIMVWKQDLLKDMIHIMRNDFEAIKVSNREDQEVVLKYAQNGAWVGKQWLLISISASSMFPLKTTVTFIYNYIVGEFELIPIYDLVYPPFIEENKDSWLIYFSLNVLLIYYAIYAGLMYTSFVPLGPTFMLHACGRLELLTKRVNRLFEDNKGDEIMVELRNICVELQLIYDLVDHIKDTFRVAYELTLKATTIILPITVYEVLESFGRGEFSLEFITFIFGGTLISSSPCYYSELLMTKGEEFRQAVYSCGWERLYERRARSSIALILERALRPTAIRTMFRTVCLDALADLFHQSYAIFNLMNAMWN</sequence>
<feature type="transmembrane region" description="Helical" evidence="10">
    <location>
        <begin position="31"/>
        <end position="51"/>
    </location>
</feature>
<protein>
    <recommendedName>
        <fullName evidence="10">Odorant receptor</fullName>
    </recommendedName>
</protein>